<proteinExistence type="predicted"/>
<evidence type="ECO:0000313" key="2">
    <source>
        <dbReference type="EMBL" id="AAZ55758.1"/>
    </source>
</evidence>
<dbReference type="CDD" id="cd01285">
    <property type="entry name" value="nucleoside_deaminase"/>
    <property type="match status" value="1"/>
</dbReference>
<dbReference type="EMBL" id="CP000088">
    <property type="protein sequence ID" value="AAZ55758.1"/>
    <property type="molecule type" value="Genomic_DNA"/>
</dbReference>
<feature type="domain" description="CMP/dCMP-type deaminase" evidence="1">
    <location>
        <begin position="4"/>
        <end position="120"/>
    </location>
</feature>
<dbReference type="InterPro" id="IPR002125">
    <property type="entry name" value="CMP_dCMP_dom"/>
</dbReference>
<dbReference type="RefSeq" id="WP_011292149.1">
    <property type="nucleotide sequence ID" value="NC_007333.1"/>
</dbReference>
<dbReference type="GO" id="GO:0003824">
    <property type="term" value="F:catalytic activity"/>
    <property type="evidence" value="ECO:0007669"/>
    <property type="project" value="InterPro"/>
</dbReference>
<organism evidence="2">
    <name type="scientific">Thermobifida fusca (strain YX)</name>
    <dbReference type="NCBI Taxonomy" id="269800"/>
    <lineage>
        <taxon>Bacteria</taxon>
        <taxon>Bacillati</taxon>
        <taxon>Actinomycetota</taxon>
        <taxon>Actinomycetes</taxon>
        <taxon>Streptosporangiales</taxon>
        <taxon>Nocardiopsidaceae</taxon>
        <taxon>Thermobifida</taxon>
    </lineage>
</organism>
<gene>
    <name evidence="2" type="ordered locus">Tfu_1723</name>
</gene>
<accession>Q47P61</accession>
<name>Q47P61_THEFY</name>
<dbReference type="Pfam" id="PF00383">
    <property type="entry name" value="dCMP_cyt_deam_1"/>
    <property type="match status" value="1"/>
</dbReference>
<reference evidence="2" key="1">
    <citation type="submission" date="2005-07" db="EMBL/GenBank/DDBJ databases">
        <title>Complete sequence of Thermobifida fusca YX.</title>
        <authorList>
            <consortium name="US DOE Joint Genome Institute"/>
            <person name="Copeland A."/>
            <person name="Lucas S."/>
            <person name="Lapidus A."/>
            <person name="Barry K."/>
            <person name="Detter J.C."/>
            <person name="Glavina T."/>
            <person name="Hammon N."/>
            <person name="Israni S."/>
            <person name="Pitluck S."/>
            <person name="Di Bartolo G."/>
            <person name="Chain P."/>
            <person name="Schmutz J."/>
            <person name="Larimer F."/>
            <person name="Land M."/>
            <person name="Lykidis A."/>
            <person name="Richardson P."/>
        </authorList>
    </citation>
    <scope>NUCLEOTIDE SEQUENCE</scope>
    <source>
        <strain evidence="2">YX</strain>
    </source>
</reference>
<dbReference type="SUPFAM" id="SSF53927">
    <property type="entry name" value="Cytidine deaminase-like"/>
    <property type="match status" value="1"/>
</dbReference>
<dbReference type="PANTHER" id="PTHR11079">
    <property type="entry name" value="CYTOSINE DEAMINASE FAMILY MEMBER"/>
    <property type="match status" value="1"/>
</dbReference>
<dbReference type="KEGG" id="tfu:Tfu_1723"/>
<dbReference type="FunFam" id="3.40.140.10:FF:000051">
    <property type="entry name" value="Nucleoside deaminase"/>
    <property type="match status" value="1"/>
</dbReference>
<dbReference type="STRING" id="269800.Tfu_1723"/>
<dbReference type="OrthoDB" id="9802676at2"/>
<dbReference type="Gene3D" id="3.40.140.10">
    <property type="entry name" value="Cytidine Deaminase, domain 2"/>
    <property type="match status" value="1"/>
</dbReference>
<dbReference type="PROSITE" id="PS51747">
    <property type="entry name" value="CYT_DCMP_DEAMINASES_2"/>
    <property type="match status" value="1"/>
</dbReference>
<dbReference type="PANTHER" id="PTHR11079:SF179">
    <property type="entry name" value="TRNA(ADENINE(34)) DEAMINASE, CHLOROPLASTIC"/>
    <property type="match status" value="1"/>
</dbReference>
<dbReference type="InterPro" id="IPR016193">
    <property type="entry name" value="Cytidine_deaminase-like"/>
</dbReference>
<sequence length="163" mass="17744">MVDETDVRHLRRCVELAAQALEAGDEPFGSVLVAGDGTVLAEDHNRVASGDRTRHPEFALARWAVRNLTPNERAEATVYTSGEHCPMCAAAHGWVGLGRIVYASSSAQLMEWLAELGVPAPPVRALPIREVVPGVTVEGPVPELAEQVRELHRRFHRVSANRG</sequence>
<dbReference type="HOGENOM" id="CLU_025810_5_1_11"/>
<dbReference type="eggNOG" id="COG0590">
    <property type="taxonomic scope" value="Bacteria"/>
</dbReference>
<dbReference type="AlphaFoldDB" id="Q47P61"/>
<evidence type="ECO:0000259" key="1">
    <source>
        <dbReference type="PROSITE" id="PS51747"/>
    </source>
</evidence>
<protein>
    <recommendedName>
        <fullName evidence="1">CMP/dCMP-type deaminase domain-containing protein</fullName>
    </recommendedName>
</protein>